<evidence type="ECO:0008006" key="5">
    <source>
        <dbReference type="Google" id="ProtNLM"/>
    </source>
</evidence>
<dbReference type="InterPro" id="IPR006128">
    <property type="entry name" value="Lipoprotein_PsaA-like"/>
</dbReference>
<comment type="caution">
    <text evidence="4">The sequence shown here is derived from an EMBL/GenBank/DDBJ whole genome shotgun (WGS) entry which is preliminary data.</text>
</comment>
<evidence type="ECO:0000256" key="2">
    <source>
        <dbReference type="ARBA" id="ARBA00022448"/>
    </source>
</evidence>
<dbReference type="PANTHER" id="PTHR42953:SF3">
    <property type="entry name" value="HIGH-AFFINITY ZINC UPTAKE SYSTEM PROTEIN ZNUA"/>
    <property type="match status" value="1"/>
</dbReference>
<dbReference type="SUPFAM" id="SSF53807">
    <property type="entry name" value="Helical backbone' metal receptor"/>
    <property type="match status" value="1"/>
</dbReference>
<dbReference type="GO" id="GO:0030001">
    <property type="term" value="P:metal ion transport"/>
    <property type="evidence" value="ECO:0007669"/>
    <property type="project" value="InterPro"/>
</dbReference>
<gene>
    <name evidence="4" type="ORF">LCGC14_2646860</name>
</gene>
<dbReference type="EMBL" id="LAZR01045792">
    <property type="protein sequence ID" value="KKK98025.1"/>
    <property type="molecule type" value="Genomic_DNA"/>
</dbReference>
<protein>
    <recommendedName>
        <fullName evidence="5">Zinc ABC transporter substrate-binding protein</fullName>
    </recommendedName>
</protein>
<reference evidence="4" key="1">
    <citation type="journal article" date="2015" name="Nature">
        <title>Complex archaea that bridge the gap between prokaryotes and eukaryotes.</title>
        <authorList>
            <person name="Spang A."/>
            <person name="Saw J.H."/>
            <person name="Jorgensen S.L."/>
            <person name="Zaremba-Niedzwiedzka K."/>
            <person name="Martijn J."/>
            <person name="Lind A.E."/>
            <person name="van Eijk R."/>
            <person name="Schleper C."/>
            <person name="Guy L."/>
            <person name="Ettema T.J."/>
        </authorList>
    </citation>
    <scope>NUCLEOTIDE SEQUENCE</scope>
</reference>
<evidence type="ECO:0000313" key="4">
    <source>
        <dbReference type="EMBL" id="KKK98025.1"/>
    </source>
</evidence>
<dbReference type="GO" id="GO:0046872">
    <property type="term" value="F:metal ion binding"/>
    <property type="evidence" value="ECO:0007669"/>
    <property type="project" value="InterPro"/>
</dbReference>
<comment type="similarity">
    <text evidence="1">Belongs to the bacterial solute-binding protein 9 family.</text>
</comment>
<dbReference type="InterPro" id="IPR006129">
    <property type="entry name" value="AdhesinB"/>
</dbReference>
<dbReference type="InterPro" id="IPR006127">
    <property type="entry name" value="ZnuA-like"/>
</dbReference>
<accession>A0A0F9AIB0</accession>
<evidence type="ECO:0000256" key="3">
    <source>
        <dbReference type="ARBA" id="ARBA00022729"/>
    </source>
</evidence>
<keyword evidence="2" id="KW-0813">Transport</keyword>
<dbReference type="Pfam" id="PF01297">
    <property type="entry name" value="ZnuA"/>
    <property type="match status" value="1"/>
</dbReference>
<name>A0A0F9AIB0_9ZZZZ</name>
<keyword evidence="3" id="KW-0732">Signal</keyword>
<feature type="non-terminal residue" evidence="4">
    <location>
        <position position="207"/>
    </location>
</feature>
<dbReference type="InterPro" id="IPR050492">
    <property type="entry name" value="Bact_metal-bind_prot9"/>
</dbReference>
<sequence>MKKIFIVIFLVIISVGSAVTYKIVITEPTETEKLKITTSFYPLAEFARQVGGKNVEVINITPPGSEPHDYEPTPQDIVHVNSSEIFIFNGSSFDPWAEKIAPKLEEEGIKVLRMTEYFDLIGTDDGSDPHIWLNPILAKQEVEIIRDTLQKIDPTNSSMYNDNAQQYLGKLSELDQKFRTGLASCELREAIVSHAAFGYLAERYDID</sequence>
<proteinExistence type="inferred from homology"/>
<evidence type="ECO:0000256" key="1">
    <source>
        <dbReference type="ARBA" id="ARBA00011028"/>
    </source>
</evidence>
<dbReference type="GO" id="GO:0007155">
    <property type="term" value="P:cell adhesion"/>
    <property type="evidence" value="ECO:0007669"/>
    <property type="project" value="InterPro"/>
</dbReference>
<dbReference type="PRINTS" id="PR00690">
    <property type="entry name" value="ADHESNFAMILY"/>
</dbReference>
<dbReference type="PRINTS" id="PR00691">
    <property type="entry name" value="ADHESINB"/>
</dbReference>
<organism evidence="4">
    <name type="scientific">marine sediment metagenome</name>
    <dbReference type="NCBI Taxonomy" id="412755"/>
    <lineage>
        <taxon>unclassified sequences</taxon>
        <taxon>metagenomes</taxon>
        <taxon>ecological metagenomes</taxon>
    </lineage>
</organism>
<dbReference type="Gene3D" id="3.40.50.1980">
    <property type="entry name" value="Nitrogenase molybdenum iron protein domain"/>
    <property type="match status" value="2"/>
</dbReference>
<dbReference type="PANTHER" id="PTHR42953">
    <property type="entry name" value="HIGH-AFFINITY ZINC UPTAKE SYSTEM PROTEIN ZNUA-RELATED"/>
    <property type="match status" value="1"/>
</dbReference>
<dbReference type="AlphaFoldDB" id="A0A0F9AIB0"/>